<organism evidence="3 4">
    <name type="scientific">Lentinula boryana</name>
    <dbReference type="NCBI Taxonomy" id="40481"/>
    <lineage>
        <taxon>Eukaryota</taxon>
        <taxon>Fungi</taxon>
        <taxon>Dikarya</taxon>
        <taxon>Basidiomycota</taxon>
        <taxon>Agaricomycotina</taxon>
        <taxon>Agaricomycetes</taxon>
        <taxon>Agaricomycetidae</taxon>
        <taxon>Agaricales</taxon>
        <taxon>Marasmiineae</taxon>
        <taxon>Omphalotaceae</taxon>
        <taxon>Lentinula</taxon>
    </lineage>
</organism>
<evidence type="ECO:0000313" key="3">
    <source>
        <dbReference type="EMBL" id="KAJ3990726.1"/>
    </source>
</evidence>
<feature type="compositionally biased region" description="Basic and acidic residues" evidence="1">
    <location>
        <begin position="295"/>
        <end position="315"/>
    </location>
</feature>
<feature type="domain" description="CxC1-like cysteine cluster associated with KDZ transposases" evidence="2">
    <location>
        <begin position="135"/>
        <end position="230"/>
    </location>
</feature>
<dbReference type="Proteomes" id="UP001163828">
    <property type="component" value="Unassembled WGS sequence"/>
</dbReference>
<dbReference type="EMBL" id="MU791579">
    <property type="protein sequence ID" value="KAJ3990726.1"/>
    <property type="molecule type" value="Genomic_DNA"/>
</dbReference>
<proteinExistence type="predicted"/>
<feature type="region of interest" description="Disordered" evidence="1">
    <location>
        <begin position="280"/>
        <end position="322"/>
    </location>
</feature>
<dbReference type="Pfam" id="PF18802">
    <property type="entry name" value="CxC1"/>
    <property type="match status" value="1"/>
</dbReference>
<feature type="compositionally biased region" description="Polar residues" evidence="1">
    <location>
        <begin position="69"/>
        <end position="91"/>
    </location>
</feature>
<reference evidence="3" key="1">
    <citation type="submission" date="2022-08" db="EMBL/GenBank/DDBJ databases">
        <authorList>
            <consortium name="DOE Joint Genome Institute"/>
            <person name="Min B."/>
            <person name="Riley R."/>
            <person name="Sierra-Patev S."/>
            <person name="Naranjo-Ortiz M."/>
            <person name="Looney B."/>
            <person name="Konkel Z."/>
            <person name="Slot J.C."/>
            <person name="Sakamoto Y."/>
            <person name="Steenwyk J.L."/>
            <person name="Rokas A."/>
            <person name="Carro J."/>
            <person name="Camarero S."/>
            <person name="Ferreira P."/>
            <person name="Molpeceres G."/>
            <person name="Ruiz-Duenas F.J."/>
            <person name="Serrano A."/>
            <person name="Henrissat B."/>
            <person name="Drula E."/>
            <person name="Hughes K.W."/>
            <person name="Mata J.L."/>
            <person name="Ishikawa N.K."/>
            <person name="Vargas-Isla R."/>
            <person name="Ushijima S."/>
            <person name="Smith C.A."/>
            <person name="Ahrendt S."/>
            <person name="Andreopoulos W."/>
            <person name="He G."/>
            <person name="Labutti K."/>
            <person name="Lipzen A."/>
            <person name="Ng V."/>
            <person name="Sandor L."/>
            <person name="Barry K."/>
            <person name="Martinez A.T."/>
            <person name="Xiao Y."/>
            <person name="Gibbons J.G."/>
            <person name="Terashima K."/>
            <person name="Hibbett D.S."/>
            <person name="Grigoriev I.V."/>
        </authorList>
    </citation>
    <scope>NUCLEOTIDE SEQUENCE</scope>
    <source>
        <strain evidence="3">TFB10827</strain>
    </source>
</reference>
<feature type="compositionally biased region" description="Polar residues" evidence="1">
    <location>
        <begin position="280"/>
        <end position="294"/>
    </location>
</feature>
<dbReference type="PANTHER" id="PTHR33096:SF1">
    <property type="entry name" value="CXC1-LIKE CYSTEINE CLUSTER ASSOCIATED WITH KDZ TRANSPOSASES DOMAIN-CONTAINING PROTEIN"/>
    <property type="match status" value="1"/>
</dbReference>
<dbReference type="InterPro" id="IPR041320">
    <property type="entry name" value="CxC1"/>
</dbReference>
<sequence length="375" mass="41576">MRKAHLAKTPPATPSRSDYNAFPSSPCSKSPSKRRAQPILYGVNGSVLSQRKLPTPIGQFGFLERPQTDIGTSPSVPLEPNTDSLASSEIVSPSAPPTAHRQKRLAQTLRWQNDVLPTLIAPYMNYLRQSANLSKEVEVEAVPCTCMDAGQRVLDVVVVRFNKLQKLQLTICHCHPAAVQLIERGLFGSAPKEPTLAVDLHVLDFITRLFLRISPNNTAICNTIEDFLSSQGYQLRGKDPLRRRFSMALCWYNALQQATTSFVDSILDISRQELLEGAKPNSTLTSLLPGTSQPIEDRTGEHNHDRPSKRTRTEGVDPASLGRPSDYLRSRCPVCFGGKSDFTEGVIVCIDACFTQKHNKQPRDPKHTHPKSVFV</sequence>
<feature type="non-terminal residue" evidence="3">
    <location>
        <position position="375"/>
    </location>
</feature>
<name>A0ABQ8PWC4_9AGAR</name>
<feature type="region of interest" description="Disordered" evidence="1">
    <location>
        <begin position="65"/>
        <end position="98"/>
    </location>
</feature>
<protein>
    <recommendedName>
        <fullName evidence="2">CxC1-like cysteine cluster associated with KDZ transposases domain-containing protein</fullName>
    </recommendedName>
</protein>
<evidence type="ECO:0000259" key="2">
    <source>
        <dbReference type="Pfam" id="PF18802"/>
    </source>
</evidence>
<keyword evidence="4" id="KW-1185">Reference proteome</keyword>
<evidence type="ECO:0000313" key="4">
    <source>
        <dbReference type="Proteomes" id="UP001163828"/>
    </source>
</evidence>
<dbReference type="PANTHER" id="PTHR33096">
    <property type="entry name" value="CXC2 DOMAIN-CONTAINING PROTEIN"/>
    <property type="match status" value="1"/>
</dbReference>
<comment type="caution">
    <text evidence="3">The sequence shown here is derived from an EMBL/GenBank/DDBJ whole genome shotgun (WGS) entry which is preliminary data.</text>
</comment>
<gene>
    <name evidence="3" type="ORF">F5050DRAFT_1582513</name>
</gene>
<evidence type="ECO:0000256" key="1">
    <source>
        <dbReference type="SAM" id="MobiDB-lite"/>
    </source>
</evidence>
<accession>A0ABQ8PWC4</accession>
<feature type="region of interest" description="Disordered" evidence="1">
    <location>
        <begin position="1"/>
        <end position="35"/>
    </location>
</feature>